<evidence type="ECO:0000256" key="1">
    <source>
        <dbReference type="ARBA" id="ARBA00007572"/>
    </source>
</evidence>
<dbReference type="InterPro" id="IPR012340">
    <property type="entry name" value="NA-bd_OB-fold"/>
</dbReference>
<dbReference type="EC" id="6.5.1.1" evidence="2"/>
<comment type="caution">
    <text evidence="6">The sequence shown here is derived from an EMBL/GenBank/DDBJ whole genome shotgun (WGS) entry which is preliminary data.</text>
</comment>
<dbReference type="Gene3D" id="3.30.470.30">
    <property type="entry name" value="DNA ligase/mRNA capping enzyme"/>
    <property type="match status" value="1"/>
</dbReference>
<dbReference type="InterPro" id="IPR050191">
    <property type="entry name" value="ATP-dep_DNA_ligase"/>
</dbReference>
<dbReference type="GO" id="GO:0006310">
    <property type="term" value="P:DNA recombination"/>
    <property type="evidence" value="ECO:0007669"/>
    <property type="project" value="InterPro"/>
</dbReference>
<dbReference type="EMBL" id="WXEY01000040">
    <property type="protein sequence ID" value="MZP31424.1"/>
    <property type="molecule type" value="Genomic_DNA"/>
</dbReference>
<organism evidence="6 7">
    <name type="scientific">Heliomicrobium undosum</name>
    <dbReference type="NCBI Taxonomy" id="121734"/>
    <lineage>
        <taxon>Bacteria</taxon>
        <taxon>Bacillati</taxon>
        <taxon>Bacillota</taxon>
        <taxon>Clostridia</taxon>
        <taxon>Eubacteriales</taxon>
        <taxon>Heliobacteriaceae</taxon>
        <taxon>Heliomicrobium</taxon>
    </lineage>
</organism>
<dbReference type="RefSeq" id="WP_161259939.1">
    <property type="nucleotide sequence ID" value="NZ_WXEY01000040.1"/>
</dbReference>
<evidence type="ECO:0000313" key="7">
    <source>
        <dbReference type="Proteomes" id="UP000463470"/>
    </source>
</evidence>
<protein>
    <recommendedName>
        <fullName evidence="2">DNA ligase (ATP)</fullName>
        <ecNumber evidence="2">6.5.1.1</ecNumber>
    </recommendedName>
</protein>
<dbReference type="GO" id="GO:0003910">
    <property type="term" value="F:DNA ligase (ATP) activity"/>
    <property type="evidence" value="ECO:0007669"/>
    <property type="project" value="UniProtKB-EC"/>
</dbReference>
<dbReference type="AlphaFoldDB" id="A0A845L9H0"/>
<dbReference type="Gene3D" id="3.30.1490.70">
    <property type="match status" value="1"/>
</dbReference>
<gene>
    <name evidence="6" type="ORF">GTO91_17165</name>
</gene>
<name>A0A845L9H0_9FIRM</name>
<dbReference type="Gene3D" id="2.40.50.140">
    <property type="entry name" value="Nucleic acid-binding proteins"/>
    <property type="match status" value="1"/>
</dbReference>
<dbReference type="Proteomes" id="UP000463470">
    <property type="component" value="Unassembled WGS sequence"/>
</dbReference>
<accession>A0A845L9H0</accession>
<feature type="domain" description="ATP-dependent DNA ligase family profile" evidence="5">
    <location>
        <begin position="98"/>
        <end position="189"/>
    </location>
</feature>
<keyword evidence="7" id="KW-1185">Reference proteome</keyword>
<reference evidence="6 7" key="1">
    <citation type="submission" date="2020-01" db="EMBL/GenBank/DDBJ databases">
        <title>Whole-genome sequence of Heliobacterium undosum DSM 13378.</title>
        <authorList>
            <person name="Kyndt J.A."/>
            <person name="Meyer T.E."/>
        </authorList>
    </citation>
    <scope>NUCLEOTIDE SEQUENCE [LARGE SCALE GENOMIC DNA]</scope>
    <source>
        <strain evidence="6 7">DSM 13378</strain>
    </source>
</reference>
<dbReference type="CDD" id="cd07906">
    <property type="entry name" value="Adenylation_DNA_ligase_LigD_LigC"/>
    <property type="match status" value="1"/>
</dbReference>
<dbReference type="InterPro" id="IPR012310">
    <property type="entry name" value="DNA_ligase_ATP-dep_cent"/>
</dbReference>
<evidence type="ECO:0000256" key="4">
    <source>
        <dbReference type="ARBA" id="ARBA00034003"/>
    </source>
</evidence>
<evidence type="ECO:0000313" key="6">
    <source>
        <dbReference type="EMBL" id="MZP31424.1"/>
    </source>
</evidence>
<dbReference type="Pfam" id="PF01068">
    <property type="entry name" value="DNA_ligase_A_M"/>
    <property type="match status" value="1"/>
</dbReference>
<dbReference type="PANTHER" id="PTHR45674">
    <property type="entry name" value="DNA LIGASE 1/3 FAMILY MEMBER"/>
    <property type="match status" value="1"/>
</dbReference>
<dbReference type="GO" id="GO:0006281">
    <property type="term" value="P:DNA repair"/>
    <property type="evidence" value="ECO:0007669"/>
    <property type="project" value="InterPro"/>
</dbReference>
<dbReference type="PROSITE" id="PS50160">
    <property type="entry name" value="DNA_LIGASE_A3"/>
    <property type="match status" value="1"/>
</dbReference>
<dbReference type="SUPFAM" id="SSF56091">
    <property type="entry name" value="DNA ligase/mRNA capping enzyme, catalytic domain"/>
    <property type="match status" value="1"/>
</dbReference>
<comment type="similarity">
    <text evidence="1">Belongs to the ATP-dependent DNA ligase family.</text>
</comment>
<comment type="catalytic activity">
    <reaction evidence="4">
        <text>ATP + (deoxyribonucleotide)n-3'-hydroxyl + 5'-phospho-(deoxyribonucleotide)m = (deoxyribonucleotide)n+m + AMP + diphosphate.</text>
        <dbReference type="EC" id="6.5.1.1"/>
    </reaction>
</comment>
<dbReference type="CDD" id="cd07971">
    <property type="entry name" value="OBF_DNA_ligase_LigD"/>
    <property type="match status" value="1"/>
</dbReference>
<proteinExistence type="inferred from homology"/>
<evidence type="ECO:0000256" key="2">
    <source>
        <dbReference type="ARBA" id="ARBA00012727"/>
    </source>
</evidence>
<evidence type="ECO:0000256" key="3">
    <source>
        <dbReference type="ARBA" id="ARBA00022598"/>
    </source>
</evidence>
<dbReference type="PANTHER" id="PTHR45674:SF4">
    <property type="entry name" value="DNA LIGASE 1"/>
    <property type="match status" value="1"/>
</dbReference>
<dbReference type="SUPFAM" id="SSF50249">
    <property type="entry name" value="Nucleic acid-binding proteins"/>
    <property type="match status" value="1"/>
</dbReference>
<keyword evidence="3" id="KW-0436">Ligase</keyword>
<dbReference type="GO" id="GO:0005524">
    <property type="term" value="F:ATP binding"/>
    <property type="evidence" value="ECO:0007669"/>
    <property type="project" value="InterPro"/>
</dbReference>
<dbReference type="OrthoDB" id="9802472at2"/>
<evidence type="ECO:0000259" key="5">
    <source>
        <dbReference type="PROSITE" id="PS50160"/>
    </source>
</evidence>
<sequence length="308" mass="34545">MEPLPHPEPFDHPDYLFQVKWDGIRALAFVDDGGVKLQNRKGRDITGAYVDVAAQPILQRGCSGIVDGELVVLDAAGKPSFPLVLLREQARTEATIRRRAEQYPTHFMVFDLIELNGKTLFETPLNERLALLREHLAVSDRVVFTDSHKEEGIAFFRGIAALGLEGMVAKDKNSPYVPGKKHSAWKKVKNFREINCPVIGYTQTQPGRVASLVLGAPGEDGPVYIGRVSSGLTVKEAEQWHQRLFPRRRGEESKAGLEAVIPVNKGFQGDKEYTPVIPTHFVRVRYLEWTPDLRLRHPSYLGEAESSR</sequence>
<dbReference type="InterPro" id="IPR012309">
    <property type="entry name" value="DNA_ligase_ATP-dep_C"/>
</dbReference>
<dbReference type="Pfam" id="PF04679">
    <property type="entry name" value="DNA_ligase_A_C"/>
    <property type="match status" value="1"/>
</dbReference>